<dbReference type="AlphaFoldDB" id="A0A0B2SQ29"/>
<evidence type="ECO:0000256" key="1">
    <source>
        <dbReference type="SAM" id="MobiDB-lite"/>
    </source>
</evidence>
<organism evidence="2">
    <name type="scientific">Glycine soja</name>
    <name type="common">Wild soybean</name>
    <dbReference type="NCBI Taxonomy" id="3848"/>
    <lineage>
        <taxon>Eukaryota</taxon>
        <taxon>Viridiplantae</taxon>
        <taxon>Streptophyta</taxon>
        <taxon>Embryophyta</taxon>
        <taxon>Tracheophyta</taxon>
        <taxon>Spermatophyta</taxon>
        <taxon>Magnoliopsida</taxon>
        <taxon>eudicotyledons</taxon>
        <taxon>Gunneridae</taxon>
        <taxon>Pentapetalae</taxon>
        <taxon>rosids</taxon>
        <taxon>fabids</taxon>
        <taxon>Fabales</taxon>
        <taxon>Fabaceae</taxon>
        <taxon>Papilionoideae</taxon>
        <taxon>50 kb inversion clade</taxon>
        <taxon>NPAAA clade</taxon>
        <taxon>indigoferoid/millettioid clade</taxon>
        <taxon>Phaseoleae</taxon>
        <taxon>Glycine</taxon>
        <taxon>Glycine subgen. Soja</taxon>
    </lineage>
</organism>
<gene>
    <name evidence="2" type="ORF">glysoja_036420</name>
</gene>
<dbReference type="SMR" id="A0A0B2SQ29"/>
<protein>
    <submittedName>
        <fullName evidence="2">Vacuolar protein sorting-associated protein 32 like 2</fullName>
    </submittedName>
</protein>
<sequence>MKQIQVALSTPIGATTYFNEDKLEVELEDLEGVELEEQLLQPATTAPTATVHVPAGLQPTRSVSSKPTTEEDELAALQDKMAL</sequence>
<name>A0A0B2SQ29_GLYSO</name>
<reference evidence="2" key="1">
    <citation type="submission" date="2014-07" db="EMBL/GenBank/DDBJ databases">
        <title>Identification of a novel salt tolerance gene in wild soybean by whole-genome sequencing.</title>
        <authorList>
            <person name="Lam H.-M."/>
            <person name="Qi X."/>
            <person name="Li M.-W."/>
            <person name="Liu X."/>
            <person name="Xie M."/>
            <person name="Ni M."/>
            <person name="Xu X."/>
        </authorList>
    </citation>
    <scope>NUCLEOTIDE SEQUENCE [LARGE SCALE GENOMIC DNA]</scope>
    <source>
        <tissue evidence="2">Root</tissue>
    </source>
</reference>
<dbReference type="Proteomes" id="UP000053555">
    <property type="component" value="Unassembled WGS sequence"/>
</dbReference>
<proteinExistence type="predicted"/>
<feature type="region of interest" description="Disordered" evidence="1">
    <location>
        <begin position="58"/>
        <end position="83"/>
    </location>
</feature>
<dbReference type="EMBL" id="KN641289">
    <property type="protein sequence ID" value="KHN46342.1"/>
    <property type="molecule type" value="Genomic_DNA"/>
</dbReference>
<accession>A0A0B2SQ29</accession>
<evidence type="ECO:0000313" key="2">
    <source>
        <dbReference type="EMBL" id="KHN46342.1"/>
    </source>
</evidence>